<dbReference type="InterPro" id="IPR001709">
    <property type="entry name" value="Flavoprot_Pyr_Nucl_cyt_Rdtase"/>
</dbReference>
<comment type="cofactor">
    <cofactor evidence="1">
        <name>FMN</name>
        <dbReference type="ChEBI" id="CHEBI:58210"/>
    </cofactor>
</comment>
<evidence type="ECO:0000313" key="12">
    <source>
        <dbReference type="EMBL" id="CAE2254391.1"/>
    </source>
</evidence>
<evidence type="ECO:0000256" key="7">
    <source>
        <dbReference type="ARBA" id="ARBA00023002"/>
    </source>
</evidence>
<dbReference type="InterPro" id="IPR003097">
    <property type="entry name" value="CysJ-like_FAD-binding"/>
</dbReference>
<dbReference type="FunFam" id="3.40.50.80:FF:000001">
    <property type="entry name" value="NADPH--cytochrome P450 reductase 1"/>
    <property type="match status" value="1"/>
</dbReference>
<dbReference type="GO" id="GO:0010181">
    <property type="term" value="F:FMN binding"/>
    <property type="evidence" value="ECO:0007669"/>
    <property type="project" value="InterPro"/>
</dbReference>
<dbReference type="InterPro" id="IPR017927">
    <property type="entry name" value="FAD-bd_FR_type"/>
</dbReference>
<evidence type="ECO:0000256" key="3">
    <source>
        <dbReference type="ARBA" id="ARBA00022630"/>
    </source>
</evidence>
<dbReference type="Pfam" id="PF00258">
    <property type="entry name" value="Flavodoxin_1"/>
    <property type="match status" value="1"/>
</dbReference>
<dbReference type="AlphaFoldDB" id="A0A7S4J7F4"/>
<evidence type="ECO:0000259" key="11">
    <source>
        <dbReference type="PROSITE" id="PS51384"/>
    </source>
</evidence>
<keyword evidence="4" id="KW-0288">FMN</keyword>
<dbReference type="SUPFAM" id="SSF52343">
    <property type="entry name" value="Ferredoxin reductase-like, C-terminal NADP-linked domain"/>
    <property type="match status" value="1"/>
</dbReference>
<dbReference type="InterPro" id="IPR001433">
    <property type="entry name" value="OxRdtase_FAD/NAD-bd"/>
</dbReference>
<dbReference type="PRINTS" id="PR00371">
    <property type="entry name" value="FPNCR"/>
</dbReference>
<keyword evidence="5" id="KW-0274">FAD</keyword>
<keyword evidence="6" id="KW-0521">NADP</keyword>
<dbReference type="SUPFAM" id="SSF63380">
    <property type="entry name" value="Riboflavin synthase domain-like"/>
    <property type="match status" value="1"/>
</dbReference>
<dbReference type="Gene3D" id="1.20.990.10">
    <property type="entry name" value="NADPH-cytochrome p450 Reductase, Chain A, domain 3"/>
    <property type="match status" value="1"/>
</dbReference>
<evidence type="ECO:0000256" key="6">
    <source>
        <dbReference type="ARBA" id="ARBA00022857"/>
    </source>
</evidence>
<dbReference type="Gene3D" id="3.40.50.360">
    <property type="match status" value="1"/>
</dbReference>
<protein>
    <recommendedName>
        <fullName evidence="8">NADPH--hemoprotein reductase</fullName>
        <ecNumber evidence="8">1.6.2.4</ecNumber>
    </recommendedName>
</protein>
<dbReference type="Pfam" id="PF00175">
    <property type="entry name" value="NAD_binding_1"/>
    <property type="match status" value="1"/>
</dbReference>
<dbReference type="EMBL" id="HBKQ01033700">
    <property type="protein sequence ID" value="CAE2254391.1"/>
    <property type="molecule type" value="Transcribed_RNA"/>
</dbReference>
<dbReference type="PROSITE" id="PS50902">
    <property type="entry name" value="FLAVODOXIN_LIKE"/>
    <property type="match status" value="1"/>
</dbReference>
<feature type="domain" description="FAD-binding FR-type" evidence="11">
    <location>
        <begin position="325"/>
        <end position="566"/>
    </location>
</feature>
<evidence type="ECO:0000256" key="2">
    <source>
        <dbReference type="ARBA" id="ARBA00001974"/>
    </source>
</evidence>
<dbReference type="GO" id="GO:0050660">
    <property type="term" value="F:flavin adenine dinucleotide binding"/>
    <property type="evidence" value="ECO:0007669"/>
    <property type="project" value="TreeGrafter"/>
</dbReference>
<dbReference type="InterPro" id="IPR008254">
    <property type="entry name" value="Flavodoxin/NO_synth"/>
</dbReference>
<keyword evidence="7" id="KW-0560">Oxidoreductase</keyword>
<dbReference type="InterPro" id="IPR001094">
    <property type="entry name" value="Flavdoxin-like"/>
</dbReference>
<gene>
    <name evidence="12" type="ORF">OAUR00152_LOCUS23075</name>
</gene>
<dbReference type="EC" id="1.6.2.4" evidence="8"/>
<evidence type="ECO:0000259" key="10">
    <source>
        <dbReference type="PROSITE" id="PS50902"/>
    </source>
</evidence>
<dbReference type="PANTHER" id="PTHR19384">
    <property type="entry name" value="NITRIC OXIDE SYNTHASE-RELATED"/>
    <property type="match status" value="1"/>
</dbReference>
<name>A0A7S4J7F4_9STRA</name>
<dbReference type="FunFam" id="1.20.990.10:FF:000001">
    <property type="entry name" value="NADPH--cytochrome P450 reductase"/>
    <property type="match status" value="1"/>
</dbReference>
<evidence type="ECO:0000256" key="9">
    <source>
        <dbReference type="SAM" id="MobiDB-lite"/>
    </source>
</evidence>
<dbReference type="InterPro" id="IPR023173">
    <property type="entry name" value="NADPH_Cyt_P450_Rdtase_alpha"/>
</dbReference>
<dbReference type="SUPFAM" id="SSF52218">
    <property type="entry name" value="Flavoproteins"/>
    <property type="match status" value="1"/>
</dbReference>
<evidence type="ECO:0000256" key="4">
    <source>
        <dbReference type="ARBA" id="ARBA00022643"/>
    </source>
</evidence>
<dbReference type="InterPro" id="IPR017938">
    <property type="entry name" value="Riboflavin_synthase-like_b-brl"/>
</dbReference>
<feature type="compositionally biased region" description="Acidic residues" evidence="9">
    <location>
        <begin position="187"/>
        <end position="198"/>
    </location>
</feature>
<dbReference type="PANTHER" id="PTHR19384:SF17">
    <property type="entry name" value="NADPH--CYTOCHROME P450 REDUCTASE"/>
    <property type="match status" value="1"/>
</dbReference>
<proteinExistence type="predicted"/>
<comment type="cofactor">
    <cofactor evidence="2">
        <name>FAD</name>
        <dbReference type="ChEBI" id="CHEBI:57692"/>
    </cofactor>
</comment>
<sequence>MAEEVVGDSSGSGSSSGPLALMAVSGCATLALASGLAYVMARRGKRGRDGSLEVDRSEEAEEAHEELDREQYPGGHLTVYYGSQTGTAESFAQILSREGEADRGFKVHVVDLEDAEDDLVGHLLDERRKDDDGRNRAVFLMATYGEGEPTDNAASFIRFLKAKGGLKYQGGGYTEDNFAEEKKGEGDEAEGSGDPESEVDPRCLDGLDFAVFGLGNTQYEQYNAMGKLTDEGLGKVGGVRVADLGTGDDDNDLEADYDNWKDNVLWPALEQKYIGDKSVMHHHDNGDKLPDCPYEVEYLPESSGKDIKPDHVKPEDVHTSSKHYFTSVDCPVRVTRELRTSADPGSTVHIEIDISKADSLNYKTADNLGVLPVNDNAVVESVAAALGYDPDAAFRLKPSHPDDGEDHRHSALFPTPCTVRECLARYCDLTSAPRRSDLKQLALYAKNPLDKSALLRMASKEGKAEYKDKIIGRHVGIADILSKLCPSVSMPLEHFVAVCPRLLPRYYTISSSSSVHPDSLHVTVSVTKTPKGDGSEHTGVCSGHLAGIVENETARVFCRESSFRLPSDPARPVILIGPGTGIAPMRALLQERSHQRKKRRLPVGRNVLYFGCKRPDQDYLYESELTQFKEEGTLGEGDLRVAFSRTTEKKVYVQHLLANNAEETYHLIEEKKASVYVCGGTGMGHDVAETLRGIVSESGGMSMEEARNYLEGMSKEGRFVQELWSA</sequence>
<accession>A0A7S4J7F4</accession>
<dbReference type="GO" id="GO:0003958">
    <property type="term" value="F:NADPH-hemoprotein reductase activity"/>
    <property type="evidence" value="ECO:0007669"/>
    <property type="project" value="UniProtKB-EC"/>
</dbReference>
<dbReference type="InterPro" id="IPR039261">
    <property type="entry name" value="FNR_nucleotide-bd"/>
</dbReference>
<dbReference type="Pfam" id="PF00667">
    <property type="entry name" value="FAD_binding_1"/>
    <property type="match status" value="1"/>
</dbReference>
<dbReference type="PRINTS" id="PR00369">
    <property type="entry name" value="FLAVODOXIN"/>
</dbReference>
<dbReference type="Gene3D" id="3.40.50.80">
    <property type="entry name" value="Nucleotide-binding domain of ferredoxin-NADP reductase (FNR) module"/>
    <property type="match status" value="1"/>
</dbReference>
<dbReference type="Gene3D" id="2.40.30.10">
    <property type="entry name" value="Translation factors"/>
    <property type="match status" value="1"/>
</dbReference>
<reference evidence="12" key="1">
    <citation type="submission" date="2021-01" db="EMBL/GenBank/DDBJ databases">
        <authorList>
            <person name="Corre E."/>
            <person name="Pelletier E."/>
            <person name="Niang G."/>
            <person name="Scheremetjew M."/>
            <person name="Finn R."/>
            <person name="Kale V."/>
            <person name="Holt S."/>
            <person name="Cochrane G."/>
            <person name="Meng A."/>
            <person name="Brown T."/>
            <person name="Cohen L."/>
        </authorList>
    </citation>
    <scope>NUCLEOTIDE SEQUENCE</scope>
    <source>
        <strain evidence="12">Isolate 1302-5</strain>
    </source>
</reference>
<evidence type="ECO:0000256" key="5">
    <source>
        <dbReference type="ARBA" id="ARBA00022827"/>
    </source>
</evidence>
<feature type="region of interest" description="Disordered" evidence="9">
    <location>
        <begin position="47"/>
        <end position="70"/>
    </location>
</feature>
<evidence type="ECO:0000256" key="8">
    <source>
        <dbReference type="ARBA" id="ARBA00023797"/>
    </source>
</evidence>
<feature type="compositionally biased region" description="Basic and acidic residues" evidence="9">
    <location>
        <begin position="47"/>
        <end position="57"/>
    </location>
</feature>
<dbReference type="PROSITE" id="PS51384">
    <property type="entry name" value="FAD_FR"/>
    <property type="match status" value="1"/>
</dbReference>
<dbReference type="InterPro" id="IPR029039">
    <property type="entry name" value="Flavoprotein-like_sf"/>
</dbReference>
<feature type="region of interest" description="Disordered" evidence="9">
    <location>
        <begin position="173"/>
        <end position="199"/>
    </location>
</feature>
<feature type="domain" description="Flavodoxin-like" evidence="10">
    <location>
        <begin position="77"/>
        <end position="265"/>
    </location>
</feature>
<organism evidence="12">
    <name type="scientific">Odontella aurita</name>
    <dbReference type="NCBI Taxonomy" id="265563"/>
    <lineage>
        <taxon>Eukaryota</taxon>
        <taxon>Sar</taxon>
        <taxon>Stramenopiles</taxon>
        <taxon>Ochrophyta</taxon>
        <taxon>Bacillariophyta</taxon>
        <taxon>Mediophyceae</taxon>
        <taxon>Biddulphiophycidae</taxon>
        <taxon>Eupodiscales</taxon>
        <taxon>Odontellaceae</taxon>
        <taxon>Odontella</taxon>
    </lineage>
</organism>
<keyword evidence="3" id="KW-0285">Flavoprotein</keyword>
<dbReference type="GO" id="GO:0005829">
    <property type="term" value="C:cytosol"/>
    <property type="evidence" value="ECO:0007669"/>
    <property type="project" value="TreeGrafter"/>
</dbReference>
<evidence type="ECO:0000256" key="1">
    <source>
        <dbReference type="ARBA" id="ARBA00001917"/>
    </source>
</evidence>